<feature type="domain" description="Response regulatory" evidence="7">
    <location>
        <begin position="8"/>
        <end position="124"/>
    </location>
</feature>
<dbReference type="SMART" id="SM00421">
    <property type="entry name" value="HTH_LUXR"/>
    <property type="match status" value="1"/>
</dbReference>
<evidence type="ECO:0000313" key="8">
    <source>
        <dbReference type="EMBL" id="AYF76728.1"/>
    </source>
</evidence>
<evidence type="ECO:0000256" key="1">
    <source>
        <dbReference type="ARBA" id="ARBA00022553"/>
    </source>
</evidence>
<name>A0A386ZGQ2_9NOCA</name>
<dbReference type="InterPro" id="IPR058245">
    <property type="entry name" value="NreC/VraR/RcsB-like_REC"/>
</dbReference>
<dbReference type="GO" id="GO:0000160">
    <property type="term" value="P:phosphorelay signal transduction system"/>
    <property type="evidence" value="ECO:0007669"/>
    <property type="project" value="InterPro"/>
</dbReference>
<evidence type="ECO:0000256" key="3">
    <source>
        <dbReference type="ARBA" id="ARBA00023125"/>
    </source>
</evidence>
<evidence type="ECO:0000259" key="6">
    <source>
        <dbReference type="PROSITE" id="PS50043"/>
    </source>
</evidence>
<dbReference type="Pfam" id="PF00196">
    <property type="entry name" value="GerE"/>
    <property type="match status" value="1"/>
</dbReference>
<dbReference type="Pfam" id="PF00072">
    <property type="entry name" value="Response_reg"/>
    <property type="match status" value="1"/>
</dbReference>
<dbReference type="OrthoDB" id="9808843at2"/>
<evidence type="ECO:0000313" key="9">
    <source>
        <dbReference type="Proteomes" id="UP000267164"/>
    </source>
</evidence>
<dbReference type="PRINTS" id="PR00038">
    <property type="entry name" value="HTHLUXR"/>
</dbReference>
<dbReference type="PROSITE" id="PS00622">
    <property type="entry name" value="HTH_LUXR_1"/>
    <property type="match status" value="1"/>
</dbReference>
<dbReference type="InterPro" id="IPR000792">
    <property type="entry name" value="Tscrpt_reg_LuxR_C"/>
</dbReference>
<keyword evidence="3 8" id="KW-0238">DNA-binding</keyword>
<dbReference type="GO" id="GO:0006355">
    <property type="term" value="P:regulation of DNA-templated transcription"/>
    <property type="evidence" value="ECO:0007669"/>
    <property type="project" value="InterPro"/>
</dbReference>
<dbReference type="CDD" id="cd17535">
    <property type="entry name" value="REC_NarL-like"/>
    <property type="match status" value="1"/>
</dbReference>
<dbReference type="SMART" id="SM00448">
    <property type="entry name" value="REC"/>
    <property type="match status" value="1"/>
</dbReference>
<evidence type="ECO:0000259" key="7">
    <source>
        <dbReference type="PROSITE" id="PS50110"/>
    </source>
</evidence>
<evidence type="ECO:0000256" key="4">
    <source>
        <dbReference type="ARBA" id="ARBA00023163"/>
    </source>
</evidence>
<evidence type="ECO:0000256" key="2">
    <source>
        <dbReference type="ARBA" id="ARBA00023015"/>
    </source>
</evidence>
<reference evidence="8 9" key="1">
    <citation type="submission" date="2018-09" db="EMBL/GenBank/DDBJ databases">
        <title>Nocardia yunnanensis sp. nov., an actinomycete isolated from a soil sample.</title>
        <authorList>
            <person name="Zhang J."/>
        </authorList>
    </citation>
    <scope>NUCLEOTIDE SEQUENCE [LARGE SCALE GENOMIC DNA]</scope>
    <source>
        <strain evidence="8 9">CFHS0054</strain>
    </source>
</reference>
<dbReference type="KEGG" id="nyu:D7D52_26215"/>
<dbReference type="AlphaFoldDB" id="A0A386ZGQ2"/>
<dbReference type="PROSITE" id="PS50110">
    <property type="entry name" value="RESPONSE_REGULATORY"/>
    <property type="match status" value="1"/>
</dbReference>
<evidence type="ECO:0000256" key="5">
    <source>
        <dbReference type="PROSITE-ProRule" id="PRU00169"/>
    </source>
</evidence>
<feature type="modified residue" description="4-aspartylphosphate" evidence="5">
    <location>
        <position position="59"/>
    </location>
</feature>
<keyword evidence="2" id="KW-0805">Transcription regulation</keyword>
<protein>
    <submittedName>
        <fullName evidence="8">DNA-binding response regulator</fullName>
    </submittedName>
</protein>
<dbReference type="SUPFAM" id="SSF46894">
    <property type="entry name" value="C-terminal effector domain of the bipartite response regulators"/>
    <property type="match status" value="1"/>
</dbReference>
<dbReference type="EMBL" id="CP032568">
    <property type="protein sequence ID" value="AYF76728.1"/>
    <property type="molecule type" value="Genomic_DNA"/>
</dbReference>
<organism evidence="8 9">
    <name type="scientific">Nocardia yunnanensis</name>
    <dbReference type="NCBI Taxonomy" id="2382165"/>
    <lineage>
        <taxon>Bacteria</taxon>
        <taxon>Bacillati</taxon>
        <taxon>Actinomycetota</taxon>
        <taxon>Actinomycetes</taxon>
        <taxon>Mycobacteriales</taxon>
        <taxon>Nocardiaceae</taxon>
        <taxon>Nocardia</taxon>
    </lineage>
</organism>
<dbReference type="InterPro" id="IPR011006">
    <property type="entry name" value="CheY-like_superfamily"/>
</dbReference>
<proteinExistence type="predicted"/>
<dbReference type="CDD" id="cd06170">
    <property type="entry name" value="LuxR_C_like"/>
    <property type="match status" value="1"/>
</dbReference>
<dbReference type="PANTHER" id="PTHR43214">
    <property type="entry name" value="TWO-COMPONENT RESPONSE REGULATOR"/>
    <property type="match status" value="1"/>
</dbReference>
<dbReference type="PROSITE" id="PS50043">
    <property type="entry name" value="HTH_LUXR_2"/>
    <property type="match status" value="1"/>
</dbReference>
<dbReference type="InterPro" id="IPR039420">
    <property type="entry name" value="WalR-like"/>
</dbReference>
<keyword evidence="1 5" id="KW-0597">Phosphoprotein</keyword>
<sequence length="220" mass="23265">MAGGFVIRVVLLDDEELVRSGIAMILEAGGGIEVVAQDGDGRAVVDLVHRHRPDVVVTDIRMPHVDGLEVTRRVRALPDPPAVVVLTTLGLDEYVYAALESGAAGFLLKDTPPRELARAVEVVAAGDAILAPAITKRMLTAFATGPGAQQPDALARLDQLTDREREVALAVATGAGNAEIARTLHMSESTVKVHISRIIAKLALENRTQIAILVLRAGLA</sequence>
<feature type="domain" description="HTH luxR-type" evidence="6">
    <location>
        <begin position="153"/>
        <end position="218"/>
    </location>
</feature>
<accession>A0A386ZGQ2</accession>
<dbReference type="Gene3D" id="3.40.50.2300">
    <property type="match status" value="1"/>
</dbReference>
<dbReference type="Proteomes" id="UP000267164">
    <property type="component" value="Chromosome"/>
</dbReference>
<dbReference type="InterPro" id="IPR001789">
    <property type="entry name" value="Sig_transdc_resp-reg_receiver"/>
</dbReference>
<keyword evidence="9" id="KW-1185">Reference proteome</keyword>
<gene>
    <name evidence="8" type="ORF">D7D52_26215</name>
</gene>
<dbReference type="PANTHER" id="PTHR43214:SF24">
    <property type="entry name" value="TRANSCRIPTIONAL REGULATORY PROTEIN NARL-RELATED"/>
    <property type="match status" value="1"/>
</dbReference>
<dbReference type="SUPFAM" id="SSF52172">
    <property type="entry name" value="CheY-like"/>
    <property type="match status" value="1"/>
</dbReference>
<dbReference type="InterPro" id="IPR016032">
    <property type="entry name" value="Sig_transdc_resp-reg_C-effctor"/>
</dbReference>
<dbReference type="RefSeq" id="WP_120740514.1">
    <property type="nucleotide sequence ID" value="NZ_CP032568.1"/>
</dbReference>
<keyword evidence="4" id="KW-0804">Transcription</keyword>
<dbReference type="GO" id="GO:0003677">
    <property type="term" value="F:DNA binding"/>
    <property type="evidence" value="ECO:0007669"/>
    <property type="project" value="UniProtKB-KW"/>
</dbReference>